<keyword evidence="7 8" id="KW-0472">Membrane</keyword>
<dbReference type="Proteomes" id="UP001597277">
    <property type="component" value="Unassembled WGS sequence"/>
</dbReference>
<comment type="subcellular location">
    <subcellularLocation>
        <location evidence="1">Membrane</location>
        <topology evidence="1">Multi-pass membrane protein</topology>
    </subcellularLocation>
</comment>
<dbReference type="InterPro" id="IPR029044">
    <property type="entry name" value="Nucleotide-diphossugar_trans"/>
</dbReference>
<dbReference type="PANTHER" id="PTHR48090">
    <property type="entry name" value="UNDECAPRENYL-PHOSPHATE 4-DEOXY-4-FORMAMIDO-L-ARABINOSE TRANSFERASE-RELATED"/>
    <property type="match status" value="1"/>
</dbReference>
<protein>
    <submittedName>
        <fullName evidence="10">Glycosyltransferase family 2 protein</fullName>
        <ecNumber evidence="10">2.4.-.-</ecNumber>
    </submittedName>
</protein>
<dbReference type="InterPro" id="IPR050256">
    <property type="entry name" value="Glycosyltransferase_2"/>
</dbReference>
<evidence type="ECO:0000256" key="8">
    <source>
        <dbReference type="SAM" id="Phobius"/>
    </source>
</evidence>
<comment type="caution">
    <text evidence="10">The sequence shown here is derived from an EMBL/GenBank/DDBJ whole genome shotgun (WGS) entry which is preliminary data.</text>
</comment>
<accession>A0ABW4L8Q3</accession>
<feature type="transmembrane region" description="Helical" evidence="8">
    <location>
        <begin position="285"/>
        <end position="308"/>
    </location>
</feature>
<dbReference type="EC" id="2.4.-.-" evidence="10"/>
<evidence type="ECO:0000313" key="10">
    <source>
        <dbReference type="EMBL" id="MFD1719539.1"/>
    </source>
</evidence>
<evidence type="ECO:0000256" key="3">
    <source>
        <dbReference type="ARBA" id="ARBA00022676"/>
    </source>
</evidence>
<sequence length="352" mass="38860">MSPSPTEPGQAPRGPDRTKIAYVLPTYNEGENVEAFYDVLAGAVAEREDLDFELIYIDDGSGDDSLARLRRLRAADPRVTIIAFSRNFGHQIAVTAGIDLAAQVGADAVIVMDTDLQDPPALSLRMIELWEQGVQVVYAQRHHRQDTVFKRTTAKAFYYLLDKVTEARIPRDVGDFRLMDRDVVAEVVKYREHSRFVRGIVANVGFRQEPLEFDRDARHAGRTHYSLGKMLRLASDGLFSFSTLPLQIANVLGVVVAAVSVLVGLFTVVAYAFDPLGLHPPGWALPAVGIFFLGGVQLLMIGMVGAYVGRTYLEVLDRPLYSVARLERGVPGAHDEDALDPSWSGRGHSILR</sequence>
<dbReference type="Gene3D" id="3.90.550.10">
    <property type="entry name" value="Spore Coat Polysaccharide Biosynthesis Protein SpsA, Chain A"/>
    <property type="match status" value="1"/>
</dbReference>
<dbReference type="RefSeq" id="WP_388010031.1">
    <property type="nucleotide sequence ID" value="NZ_JBHUEE010000010.1"/>
</dbReference>
<evidence type="ECO:0000259" key="9">
    <source>
        <dbReference type="Pfam" id="PF00535"/>
    </source>
</evidence>
<dbReference type="SUPFAM" id="SSF53448">
    <property type="entry name" value="Nucleotide-diphospho-sugar transferases"/>
    <property type="match status" value="1"/>
</dbReference>
<evidence type="ECO:0000256" key="2">
    <source>
        <dbReference type="ARBA" id="ARBA00006739"/>
    </source>
</evidence>
<keyword evidence="3 10" id="KW-0328">Glycosyltransferase</keyword>
<evidence type="ECO:0000256" key="6">
    <source>
        <dbReference type="ARBA" id="ARBA00022989"/>
    </source>
</evidence>
<dbReference type="GO" id="GO:0016757">
    <property type="term" value="F:glycosyltransferase activity"/>
    <property type="evidence" value="ECO:0007669"/>
    <property type="project" value="UniProtKB-KW"/>
</dbReference>
<evidence type="ECO:0000313" key="11">
    <source>
        <dbReference type="Proteomes" id="UP001597277"/>
    </source>
</evidence>
<organism evidence="10 11">
    <name type="scientific">Georgenia deserti</name>
    <dbReference type="NCBI Taxonomy" id="2093781"/>
    <lineage>
        <taxon>Bacteria</taxon>
        <taxon>Bacillati</taxon>
        <taxon>Actinomycetota</taxon>
        <taxon>Actinomycetes</taxon>
        <taxon>Micrococcales</taxon>
        <taxon>Bogoriellaceae</taxon>
        <taxon>Georgenia</taxon>
    </lineage>
</organism>
<feature type="transmembrane region" description="Helical" evidence="8">
    <location>
        <begin position="248"/>
        <end position="273"/>
    </location>
</feature>
<evidence type="ECO:0000256" key="4">
    <source>
        <dbReference type="ARBA" id="ARBA00022679"/>
    </source>
</evidence>
<reference evidence="11" key="1">
    <citation type="journal article" date="2019" name="Int. J. Syst. Evol. Microbiol.">
        <title>The Global Catalogue of Microorganisms (GCM) 10K type strain sequencing project: providing services to taxonomists for standard genome sequencing and annotation.</title>
        <authorList>
            <consortium name="The Broad Institute Genomics Platform"/>
            <consortium name="The Broad Institute Genome Sequencing Center for Infectious Disease"/>
            <person name="Wu L."/>
            <person name="Ma J."/>
        </authorList>
    </citation>
    <scope>NUCLEOTIDE SEQUENCE [LARGE SCALE GENOMIC DNA]</scope>
    <source>
        <strain evidence="11">JCM 17130</strain>
    </source>
</reference>
<keyword evidence="11" id="KW-1185">Reference proteome</keyword>
<evidence type="ECO:0000256" key="5">
    <source>
        <dbReference type="ARBA" id="ARBA00022692"/>
    </source>
</evidence>
<keyword evidence="4 10" id="KW-0808">Transferase</keyword>
<keyword evidence="5 8" id="KW-0812">Transmembrane</keyword>
<dbReference type="Pfam" id="PF00535">
    <property type="entry name" value="Glycos_transf_2"/>
    <property type="match status" value="1"/>
</dbReference>
<dbReference type="PANTHER" id="PTHR48090:SF1">
    <property type="entry name" value="PROPHAGE BACTOPRENOL GLUCOSYL TRANSFERASE HOMOLOG"/>
    <property type="match status" value="1"/>
</dbReference>
<evidence type="ECO:0000256" key="7">
    <source>
        <dbReference type="ARBA" id="ARBA00023136"/>
    </source>
</evidence>
<dbReference type="InterPro" id="IPR001173">
    <property type="entry name" value="Glyco_trans_2-like"/>
</dbReference>
<dbReference type="CDD" id="cd04187">
    <property type="entry name" value="DPM1_like_bac"/>
    <property type="match status" value="1"/>
</dbReference>
<comment type="similarity">
    <text evidence="2">Belongs to the glycosyltransferase 2 family.</text>
</comment>
<dbReference type="EMBL" id="JBHUEE010000010">
    <property type="protein sequence ID" value="MFD1719539.1"/>
    <property type="molecule type" value="Genomic_DNA"/>
</dbReference>
<keyword evidence="6 8" id="KW-1133">Transmembrane helix</keyword>
<name>A0ABW4L8Q3_9MICO</name>
<proteinExistence type="inferred from homology"/>
<feature type="domain" description="Glycosyltransferase 2-like" evidence="9">
    <location>
        <begin position="23"/>
        <end position="186"/>
    </location>
</feature>
<evidence type="ECO:0000256" key="1">
    <source>
        <dbReference type="ARBA" id="ARBA00004141"/>
    </source>
</evidence>
<gene>
    <name evidence="10" type="ORF">ACFSE6_16965</name>
</gene>